<feature type="transmembrane region" description="Helical" evidence="1">
    <location>
        <begin position="45"/>
        <end position="65"/>
    </location>
</feature>
<evidence type="ECO:0000256" key="1">
    <source>
        <dbReference type="SAM" id="Phobius"/>
    </source>
</evidence>
<proteinExistence type="predicted"/>
<accession>A0A285PH41</accession>
<evidence type="ECO:0000313" key="2">
    <source>
        <dbReference type="EMBL" id="SNZ19201.1"/>
    </source>
</evidence>
<name>A0A285PH41_9HYPH</name>
<dbReference type="AlphaFoldDB" id="A0A285PH41"/>
<reference evidence="2 3" key="1">
    <citation type="submission" date="2017-09" db="EMBL/GenBank/DDBJ databases">
        <authorList>
            <person name="Ehlers B."/>
            <person name="Leendertz F.H."/>
        </authorList>
    </citation>
    <scope>NUCLEOTIDE SEQUENCE [LARGE SCALE GENOMIC DNA]</scope>
    <source>
        <strain evidence="2 3">DSM 18289</strain>
    </source>
</reference>
<gene>
    <name evidence="2" type="ORF">SAMN06265368_2281</name>
</gene>
<keyword evidence="1" id="KW-0472">Membrane</keyword>
<sequence length="146" mass="16077">MPFPHWYWCLCEGTSVVLMSIFNEIGCFQGIFWKKVLVMKKVFSVLAGASISLAALLSASTYASATDWRYIVVSPSSGVKAKATAWKGQNSGGKYYLFCSTGRGSGKYFTTNYRHGSAHDGARHMIQAHGSQGWIDYCGIRNRNNG</sequence>
<keyword evidence="1" id="KW-1133">Transmembrane helix</keyword>
<organism evidence="2 3">
    <name type="scientific">Cohaesibacter gelatinilyticus</name>
    <dbReference type="NCBI Taxonomy" id="372072"/>
    <lineage>
        <taxon>Bacteria</taxon>
        <taxon>Pseudomonadati</taxon>
        <taxon>Pseudomonadota</taxon>
        <taxon>Alphaproteobacteria</taxon>
        <taxon>Hyphomicrobiales</taxon>
        <taxon>Cohaesibacteraceae</taxon>
    </lineage>
</organism>
<protein>
    <recommendedName>
        <fullName evidence="4">Lactococcin 972 family bacteriocin</fullName>
    </recommendedName>
</protein>
<evidence type="ECO:0000313" key="3">
    <source>
        <dbReference type="Proteomes" id="UP000219439"/>
    </source>
</evidence>
<dbReference type="EMBL" id="OBEL01000002">
    <property type="protein sequence ID" value="SNZ19201.1"/>
    <property type="molecule type" value="Genomic_DNA"/>
</dbReference>
<keyword evidence="3" id="KW-1185">Reference proteome</keyword>
<dbReference type="Proteomes" id="UP000219439">
    <property type="component" value="Unassembled WGS sequence"/>
</dbReference>
<evidence type="ECO:0008006" key="4">
    <source>
        <dbReference type="Google" id="ProtNLM"/>
    </source>
</evidence>
<keyword evidence="1" id="KW-0812">Transmembrane</keyword>